<name>A0A5C6E048_9BACT</name>
<proteinExistence type="predicted"/>
<organism evidence="1 2">
    <name type="scientific">Novipirellula artificiosorum</name>
    <dbReference type="NCBI Taxonomy" id="2528016"/>
    <lineage>
        <taxon>Bacteria</taxon>
        <taxon>Pseudomonadati</taxon>
        <taxon>Planctomycetota</taxon>
        <taxon>Planctomycetia</taxon>
        <taxon>Pirellulales</taxon>
        <taxon>Pirellulaceae</taxon>
        <taxon>Novipirellula</taxon>
    </lineage>
</organism>
<dbReference type="OrthoDB" id="274836at2"/>
<evidence type="ECO:0000313" key="1">
    <source>
        <dbReference type="EMBL" id="TWU41854.1"/>
    </source>
</evidence>
<keyword evidence="2" id="KW-1185">Reference proteome</keyword>
<comment type="caution">
    <text evidence="1">The sequence shown here is derived from an EMBL/GenBank/DDBJ whole genome shotgun (WGS) entry which is preliminary data.</text>
</comment>
<dbReference type="EMBL" id="SJPV01000001">
    <property type="protein sequence ID" value="TWU41854.1"/>
    <property type="molecule type" value="Genomic_DNA"/>
</dbReference>
<accession>A0A5C6E048</accession>
<dbReference type="Proteomes" id="UP000319143">
    <property type="component" value="Unassembled WGS sequence"/>
</dbReference>
<reference evidence="1 2" key="1">
    <citation type="submission" date="2019-02" db="EMBL/GenBank/DDBJ databases">
        <title>Deep-cultivation of Planctomycetes and their phenomic and genomic characterization uncovers novel biology.</title>
        <authorList>
            <person name="Wiegand S."/>
            <person name="Jogler M."/>
            <person name="Boedeker C."/>
            <person name="Pinto D."/>
            <person name="Vollmers J."/>
            <person name="Rivas-Marin E."/>
            <person name="Kohn T."/>
            <person name="Peeters S.H."/>
            <person name="Heuer A."/>
            <person name="Rast P."/>
            <person name="Oberbeckmann S."/>
            <person name="Bunk B."/>
            <person name="Jeske O."/>
            <person name="Meyerdierks A."/>
            <person name="Storesund J.E."/>
            <person name="Kallscheuer N."/>
            <person name="Luecker S."/>
            <person name="Lage O.M."/>
            <person name="Pohl T."/>
            <person name="Merkel B.J."/>
            <person name="Hornburger P."/>
            <person name="Mueller R.-W."/>
            <person name="Bruemmer F."/>
            <person name="Labrenz M."/>
            <person name="Spormann A.M."/>
            <person name="Op Den Camp H."/>
            <person name="Overmann J."/>
            <person name="Amann R."/>
            <person name="Jetten M.S.M."/>
            <person name="Mascher T."/>
            <person name="Medema M.H."/>
            <person name="Devos D.P."/>
            <person name="Kaster A.-K."/>
            <person name="Ovreas L."/>
            <person name="Rohde M."/>
            <person name="Galperin M.Y."/>
            <person name="Jogler C."/>
        </authorList>
    </citation>
    <scope>NUCLEOTIDE SEQUENCE [LARGE SCALE GENOMIC DNA]</scope>
    <source>
        <strain evidence="1 2">Poly41</strain>
    </source>
</reference>
<gene>
    <name evidence="1" type="ORF">Poly41_01460</name>
</gene>
<dbReference type="AlphaFoldDB" id="A0A5C6E048"/>
<sequence length="105" mass="12377">MGQTEWNCGDWVIYRKQKSSTSPGQRASNVHPASKGDLYHYTVDKYWIVEKLLDSGEVQLCTRRGKRHRVSSNDPMLRRANWWQRLLNRRRYEAIETTELPANSP</sequence>
<evidence type="ECO:0000313" key="2">
    <source>
        <dbReference type="Proteomes" id="UP000319143"/>
    </source>
</evidence>
<protein>
    <submittedName>
        <fullName evidence="1">Uncharacterized protein</fullName>
    </submittedName>
</protein>
<dbReference type="RefSeq" id="WP_146524015.1">
    <property type="nucleotide sequence ID" value="NZ_SJPV01000001.1"/>
</dbReference>